<keyword evidence="6" id="KW-0812">Transmembrane</keyword>
<feature type="domain" description="Cytochrome c-type biogenesis protein H TPR" evidence="8">
    <location>
        <begin position="119"/>
        <end position="276"/>
    </location>
</feature>
<dbReference type="InterPro" id="IPR056412">
    <property type="entry name" value="Ig_CycH"/>
</dbReference>
<accession>A0A4Q7INA4</accession>
<keyword evidence="2" id="KW-0677">Repeat</keyword>
<dbReference type="SMART" id="SM00028">
    <property type="entry name" value="TPR"/>
    <property type="match status" value="1"/>
</dbReference>
<dbReference type="Proteomes" id="UP000291338">
    <property type="component" value="Unassembled WGS sequence"/>
</dbReference>
<feature type="repeat" description="TPR" evidence="5">
    <location>
        <begin position="168"/>
        <end position="201"/>
    </location>
</feature>
<keyword evidence="4 5" id="KW-0802">TPR repeat</keyword>
<dbReference type="Pfam" id="PF23892">
    <property type="entry name" value="Ig_CycH"/>
    <property type="match status" value="1"/>
</dbReference>
<dbReference type="AlphaFoldDB" id="A0A4Q7INA4"/>
<protein>
    <submittedName>
        <fullName evidence="9">C-type cytochrome biogenesis protein CcmI</fullName>
    </submittedName>
</protein>
<evidence type="ECO:0000313" key="10">
    <source>
        <dbReference type="Proteomes" id="UP000291338"/>
    </source>
</evidence>
<evidence type="ECO:0000313" key="9">
    <source>
        <dbReference type="EMBL" id="RZQ53029.1"/>
    </source>
</evidence>
<evidence type="ECO:0000256" key="4">
    <source>
        <dbReference type="ARBA" id="ARBA00022803"/>
    </source>
</evidence>
<dbReference type="SUPFAM" id="SSF48452">
    <property type="entry name" value="TPR-like"/>
    <property type="match status" value="1"/>
</dbReference>
<evidence type="ECO:0000259" key="7">
    <source>
        <dbReference type="Pfam" id="PF23892"/>
    </source>
</evidence>
<evidence type="ECO:0000256" key="1">
    <source>
        <dbReference type="ARBA" id="ARBA00004196"/>
    </source>
</evidence>
<keyword evidence="6" id="KW-0472">Membrane</keyword>
<dbReference type="GO" id="GO:0030313">
    <property type="term" value="C:cell envelope"/>
    <property type="evidence" value="ECO:0007669"/>
    <property type="project" value="UniProtKB-SubCell"/>
</dbReference>
<dbReference type="GO" id="GO:0017004">
    <property type="term" value="P:cytochrome complex assembly"/>
    <property type="evidence" value="ECO:0007669"/>
    <property type="project" value="UniProtKB-KW"/>
</dbReference>
<evidence type="ECO:0000256" key="2">
    <source>
        <dbReference type="ARBA" id="ARBA00022737"/>
    </source>
</evidence>
<gene>
    <name evidence="9" type="primary">ccmI</name>
    <name evidence="9" type="ORF">C1E23_11155</name>
</gene>
<feature type="transmembrane region" description="Helical" evidence="6">
    <location>
        <begin position="94"/>
        <end position="113"/>
    </location>
</feature>
<dbReference type="PANTHER" id="PTHR47870">
    <property type="entry name" value="CYTOCHROME C-TYPE BIOGENESIS PROTEIN CCMH"/>
    <property type="match status" value="1"/>
</dbReference>
<feature type="domain" description="Cytochrome c-type biogenesis protein H Ig-like" evidence="7">
    <location>
        <begin position="308"/>
        <end position="414"/>
    </location>
</feature>
<keyword evidence="6" id="KW-1133">Transmembrane helix</keyword>
<keyword evidence="3" id="KW-0201">Cytochrome c-type biogenesis</keyword>
<dbReference type="InterPro" id="IPR019734">
    <property type="entry name" value="TPR_rpt"/>
</dbReference>
<dbReference type="EMBL" id="PPSX01000037">
    <property type="protein sequence ID" value="RZQ53029.1"/>
    <property type="molecule type" value="Genomic_DNA"/>
</dbReference>
<dbReference type="InterPro" id="IPR011990">
    <property type="entry name" value="TPR-like_helical_dom_sf"/>
</dbReference>
<dbReference type="NCBIfam" id="TIGR03142">
    <property type="entry name" value="cytochro_ccmI"/>
    <property type="match status" value="1"/>
</dbReference>
<dbReference type="InterPro" id="IPR017560">
    <property type="entry name" value="Cyt_c_biogenesis_CcmI"/>
</dbReference>
<sequence length="424" mass="46905">MTQMWGMFALLSILAALFVVVPFLRREKVIAVDSDANAERIGIYQQRLDDLEQEFADKKIEQTAYNESIVELKRRLLNELSPEKQLNARGNNRIFALTGLAFLVAVSTVFYGFTGSQKQIEDWYTAIDRLPEFGERAVLQQGEPLSQNELQAFALGLRTKLAESGDDAVAWMLLGRVAMSLGDNDMAKQAFEKALVMQPDNNNVLVNFSQVLLIEGTEPSMNRAARMLSKVLQSDPSNMDAISLLALIAYERQDWEEAKAAFEVLQSSMTQDDPRYAMITDRIHDIGHKINPDAHAHEENQPPAGASLTVSVSLNESIASQLPDNATLFIFAKAHNGPPMPLAVNKLKQFQFPITVTLDDSMAMMPDLKLSNFEKVEITARVSSDEAVTVQTGDLEGQSDVIALDNAPSIVRVEISRVITSTGS</sequence>
<dbReference type="PROSITE" id="PS50005">
    <property type="entry name" value="TPR"/>
    <property type="match status" value="1"/>
</dbReference>
<dbReference type="Pfam" id="PF23914">
    <property type="entry name" value="TPR_CcmH_CycH"/>
    <property type="match status" value="1"/>
</dbReference>
<dbReference type="InterPro" id="IPR056413">
    <property type="entry name" value="TPR_CcmH_CycH"/>
</dbReference>
<dbReference type="PANTHER" id="PTHR47870:SF1">
    <property type="entry name" value="CYTOCHROME C-TYPE BIOGENESIS PROTEIN CCMH"/>
    <property type="match status" value="1"/>
</dbReference>
<comment type="subcellular location">
    <subcellularLocation>
        <location evidence="1">Cell envelope</location>
    </subcellularLocation>
</comment>
<evidence type="ECO:0000256" key="3">
    <source>
        <dbReference type="ARBA" id="ARBA00022748"/>
    </source>
</evidence>
<dbReference type="InterPro" id="IPR051263">
    <property type="entry name" value="C-type_cytochrome_biogenesis"/>
</dbReference>
<dbReference type="Gene3D" id="1.25.40.10">
    <property type="entry name" value="Tetratricopeptide repeat domain"/>
    <property type="match status" value="1"/>
</dbReference>
<evidence type="ECO:0000256" key="5">
    <source>
        <dbReference type="PROSITE-ProRule" id="PRU00339"/>
    </source>
</evidence>
<dbReference type="GO" id="GO:0005886">
    <property type="term" value="C:plasma membrane"/>
    <property type="evidence" value="ECO:0007669"/>
    <property type="project" value="TreeGrafter"/>
</dbReference>
<proteinExistence type="predicted"/>
<evidence type="ECO:0000256" key="6">
    <source>
        <dbReference type="SAM" id="Phobius"/>
    </source>
</evidence>
<organism evidence="9 10">
    <name type="scientific">Pseudoalteromonas phenolica</name>
    <dbReference type="NCBI Taxonomy" id="161398"/>
    <lineage>
        <taxon>Bacteria</taxon>
        <taxon>Pseudomonadati</taxon>
        <taxon>Pseudomonadota</taxon>
        <taxon>Gammaproteobacteria</taxon>
        <taxon>Alteromonadales</taxon>
        <taxon>Pseudoalteromonadaceae</taxon>
        <taxon>Pseudoalteromonas</taxon>
    </lineage>
</organism>
<evidence type="ECO:0000259" key="8">
    <source>
        <dbReference type="Pfam" id="PF23914"/>
    </source>
</evidence>
<feature type="transmembrane region" description="Helical" evidence="6">
    <location>
        <begin position="6"/>
        <end position="24"/>
    </location>
</feature>
<comment type="caution">
    <text evidence="9">The sequence shown here is derived from an EMBL/GenBank/DDBJ whole genome shotgun (WGS) entry which is preliminary data.</text>
</comment>
<reference evidence="9 10" key="1">
    <citation type="submission" date="2018-01" db="EMBL/GenBank/DDBJ databases">
        <title>Co-occurrence of chitin degradation, pigmentation and bioactivity in marine Pseudoalteromonas.</title>
        <authorList>
            <person name="Paulsen S."/>
            <person name="Gram L."/>
            <person name="Machado H."/>
        </authorList>
    </citation>
    <scope>NUCLEOTIDE SEQUENCE [LARGE SCALE GENOMIC DNA]</scope>
    <source>
        <strain evidence="9 10">S3898</strain>
    </source>
</reference>
<dbReference type="RefSeq" id="WP_130255669.1">
    <property type="nucleotide sequence ID" value="NZ_PPSX01000037.1"/>
</dbReference>
<name>A0A4Q7INA4_9GAMM</name>